<gene>
    <name evidence="7" type="ORF">AAHA92_21284</name>
</gene>
<dbReference type="InterPro" id="IPR058980">
    <property type="entry name" value="Glyco_transf_N"/>
</dbReference>
<dbReference type="PROSITE" id="PS00375">
    <property type="entry name" value="UDPGT"/>
    <property type="match status" value="1"/>
</dbReference>
<comment type="caution">
    <text evidence="7">The sequence shown here is derived from an EMBL/GenBank/DDBJ whole genome shotgun (WGS) entry which is preliminary data.</text>
</comment>
<proteinExistence type="inferred from homology"/>
<evidence type="ECO:0000256" key="2">
    <source>
        <dbReference type="ARBA" id="ARBA00022676"/>
    </source>
</evidence>
<keyword evidence="2 4" id="KW-0328">Glycosyltransferase</keyword>
<evidence type="ECO:0000256" key="5">
    <source>
        <dbReference type="RuleBase" id="RU362057"/>
    </source>
</evidence>
<keyword evidence="8" id="KW-1185">Reference proteome</keyword>
<dbReference type="Proteomes" id="UP001567538">
    <property type="component" value="Unassembled WGS sequence"/>
</dbReference>
<protein>
    <recommendedName>
        <fullName evidence="5">Glycosyltransferase</fullName>
        <ecNumber evidence="5">2.4.1.-</ecNumber>
    </recommendedName>
</protein>
<sequence length="481" mass="54464">MDTSSKSIRVLMLPWLAHGHISPFLQLAKSLAKRNFVTYICSSQINIDHIREHLSPKDSISIKLVDLQIAATPDLPPHHHTTNGLPPHLMVPLKRSLDQARPTFFTLLTTLKPDLVLYDFLMPWAPEEAAAAHNIPAVLFFPTGAASVSLLAHHWLRDASDYPFPAIYFRENEHEIFNRLVNSAGSDTDDHIRVQDCLRRSSEIVLIKTFREIEGKYIDLLSELTQKKFVPVGPLVQELGKNVEKEGNEDMIVEWLDRRDRRSTVFASFGSEYFLSENEIEEIAHGLEMSGVGFVWVVRFPAGESKTMGEKLPEGFLERVIQRGMVVEGWAPQRRILSRASVGGFMSHCGWSSVMEGAYCGVPIIAVPMHLDQPLNARLVEEVGIGEEVVRSRAGRLERGELARVVRKVVVEKSGERVRRRAEEMSKRMRERGEAEVDGVVEEVEGLCSRRERCNLVSENSMDRLDVLVQENREKMLSENT</sequence>
<dbReference type="CDD" id="cd03784">
    <property type="entry name" value="GT1_Gtf-like"/>
    <property type="match status" value="1"/>
</dbReference>
<dbReference type="Gene3D" id="3.40.50.2000">
    <property type="entry name" value="Glycogen Phosphorylase B"/>
    <property type="match status" value="2"/>
</dbReference>
<dbReference type="PANTHER" id="PTHR48044:SF29">
    <property type="entry name" value="GLYCOSYLTRANSFERASE"/>
    <property type="match status" value="1"/>
</dbReference>
<dbReference type="EMBL" id="JBEAFC010000008">
    <property type="protein sequence ID" value="KAL1544432.1"/>
    <property type="molecule type" value="Genomic_DNA"/>
</dbReference>
<feature type="domain" description="Glycosyltransferase N-terminal" evidence="6">
    <location>
        <begin position="7"/>
        <end position="236"/>
    </location>
</feature>
<dbReference type="InterPro" id="IPR002213">
    <property type="entry name" value="UDP_glucos_trans"/>
</dbReference>
<keyword evidence="3 4" id="KW-0808">Transferase</keyword>
<dbReference type="AlphaFoldDB" id="A0ABD1GJZ5"/>
<dbReference type="EC" id="2.4.1.-" evidence="5"/>
<evidence type="ECO:0000256" key="4">
    <source>
        <dbReference type="RuleBase" id="RU003718"/>
    </source>
</evidence>
<dbReference type="PANTHER" id="PTHR48044">
    <property type="entry name" value="GLYCOSYLTRANSFERASE"/>
    <property type="match status" value="1"/>
</dbReference>
<name>A0ABD1GJZ5_SALDI</name>
<accession>A0ABD1GJZ5</accession>
<dbReference type="InterPro" id="IPR035595">
    <property type="entry name" value="UDP_glycos_trans_CS"/>
</dbReference>
<dbReference type="Pfam" id="PF00201">
    <property type="entry name" value="UDPGT"/>
    <property type="match status" value="1"/>
</dbReference>
<comment type="similarity">
    <text evidence="1 4">Belongs to the UDP-glycosyltransferase family.</text>
</comment>
<dbReference type="FunFam" id="3.40.50.2000:FF:000060">
    <property type="entry name" value="Glycosyltransferase"/>
    <property type="match status" value="1"/>
</dbReference>
<reference evidence="7 8" key="1">
    <citation type="submission" date="2024-06" db="EMBL/GenBank/DDBJ databases">
        <title>A chromosome level genome sequence of Diviner's sage (Salvia divinorum).</title>
        <authorList>
            <person name="Ford S.A."/>
            <person name="Ro D.-K."/>
            <person name="Ness R.W."/>
            <person name="Phillips M.A."/>
        </authorList>
    </citation>
    <scope>NUCLEOTIDE SEQUENCE [LARGE SCALE GENOMIC DNA]</scope>
    <source>
        <strain evidence="7">SAF-2024a</strain>
        <tissue evidence="7">Leaf</tissue>
    </source>
</reference>
<evidence type="ECO:0000313" key="7">
    <source>
        <dbReference type="EMBL" id="KAL1544432.1"/>
    </source>
</evidence>
<organism evidence="7 8">
    <name type="scientific">Salvia divinorum</name>
    <name type="common">Maria pastora</name>
    <name type="synonym">Diviner's sage</name>
    <dbReference type="NCBI Taxonomy" id="28513"/>
    <lineage>
        <taxon>Eukaryota</taxon>
        <taxon>Viridiplantae</taxon>
        <taxon>Streptophyta</taxon>
        <taxon>Embryophyta</taxon>
        <taxon>Tracheophyta</taxon>
        <taxon>Spermatophyta</taxon>
        <taxon>Magnoliopsida</taxon>
        <taxon>eudicotyledons</taxon>
        <taxon>Gunneridae</taxon>
        <taxon>Pentapetalae</taxon>
        <taxon>asterids</taxon>
        <taxon>lamiids</taxon>
        <taxon>Lamiales</taxon>
        <taxon>Lamiaceae</taxon>
        <taxon>Nepetoideae</taxon>
        <taxon>Mentheae</taxon>
        <taxon>Salviinae</taxon>
        <taxon>Salvia</taxon>
        <taxon>Salvia subgen. Calosphace</taxon>
    </lineage>
</organism>
<evidence type="ECO:0000256" key="1">
    <source>
        <dbReference type="ARBA" id="ARBA00009995"/>
    </source>
</evidence>
<dbReference type="Pfam" id="PF26168">
    <property type="entry name" value="Glyco_transf_N"/>
    <property type="match status" value="1"/>
</dbReference>
<evidence type="ECO:0000259" key="6">
    <source>
        <dbReference type="Pfam" id="PF26168"/>
    </source>
</evidence>
<evidence type="ECO:0000313" key="8">
    <source>
        <dbReference type="Proteomes" id="UP001567538"/>
    </source>
</evidence>
<dbReference type="GO" id="GO:0008194">
    <property type="term" value="F:UDP-glycosyltransferase activity"/>
    <property type="evidence" value="ECO:0007669"/>
    <property type="project" value="UniProtKB-ARBA"/>
</dbReference>
<dbReference type="SUPFAM" id="SSF53756">
    <property type="entry name" value="UDP-Glycosyltransferase/glycogen phosphorylase"/>
    <property type="match status" value="1"/>
</dbReference>
<evidence type="ECO:0000256" key="3">
    <source>
        <dbReference type="ARBA" id="ARBA00022679"/>
    </source>
</evidence>
<dbReference type="GO" id="GO:0016138">
    <property type="term" value="P:glycoside biosynthetic process"/>
    <property type="evidence" value="ECO:0007669"/>
    <property type="project" value="UniProtKB-ARBA"/>
</dbReference>